<dbReference type="RefSeq" id="WP_211939255.1">
    <property type="nucleotide sequence ID" value="NZ_CP073078.1"/>
</dbReference>
<dbReference type="Proteomes" id="UP000676409">
    <property type="component" value="Chromosome"/>
</dbReference>
<dbReference type="EMBL" id="CP073078">
    <property type="protein sequence ID" value="QUD89203.1"/>
    <property type="molecule type" value="Genomic_DNA"/>
</dbReference>
<proteinExistence type="predicted"/>
<accession>A0A975G150</accession>
<gene>
    <name evidence="2" type="ORF">KCG34_04795</name>
</gene>
<feature type="region of interest" description="Disordered" evidence="1">
    <location>
        <begin position="91"/>
        <end position="111"/>
    </location>
</feature>
<evidence type="ECO:0000313" key="3">
    <source>
        <dbReference type="Proteomes" id="UP000676409"/>
    </source>
</evidence>
<dbReference type="KEGG" id="caul:KCG34_04795"/>
<evidence type="ECO:0000313" key="2">
    <source>
        <dbReference type="EMBL" id="QUD89203.1"/>
    </source>
</evidence>
<dbReference type="AlphaFoldDB" id="A0A975G150"/>
<evidence type="ECO:0000256" key="1">
    <source>
        <dbReference type="SAM" id="MobiDB-lite"/>
    </source>
</evidence>
<keyword evidence="3" id="KW-1185">Reference proteome</keyword>
<reference evidence="2" key="1">
    <citation type="submission" date="2021-04" db="EMBL/GenBank/DDBJ databases">
        <title>The complete genome sequence of Caulobacter sp. S6.</title>
        <authorList>
            <person name="Tang Y."/>
            <person name="Ouyang W."/>
            <person name="Liu Q."/>
            <person name="Huang B."/>
            <person name="Guo Z."/>
            <person name="Lei P."/>
        </authorList>
    </citation>
    <scope>NUCLEOTIDE SEQUENCE</scope>
    <source>
        <strain evidence="2">S6</strain>
    </source>
</reference>
<name>A0A975G150_9CAUL</name>
<organism evidence="2 3">
    <name type="scientific">Phenylobacterium montanum</name>
    <dbReference type="NCBI Taxonomy" id="2823693"/>
    <lineage>
        <taxon>Bacteria</taxon>
        <taxon>Pseudomonadati</taxon>
        <taxon>Pseudomonadota</taxon>
        <taxon>Alphaproteobacteria</taxon>
        <taxon>Caulobacterales</taxon>
        <taxon>Caulobacteraceae</taxon>
        <taxon>Phenylobacterium</taxon>
    </lineage>
</organism>
<protein>
    <submittedName>
        <fullName evidence="2">Uncharacterized protein</fullName>
    </submittedName>
</protein>
<sequence>MNAPVPQSGFDDADPALSPAEARALRHGRVLARLAEIGMEMAEALGREARARAEAAEAGEAGPAAAGDPGLAFSRIARAVRLTLALEARLAEGPAERASGPEVEARREAEAARRARAEDRALTERVGRNIIAVNNQAAARKAIETLIETEAEACDIEPLLDALAERLNEPTEADFADRPVSETIARICADLGLRPDWGLWRDEAWAGREAETRARGSPYAAEARRKARWAAGWDDG</sequence>